<dbReference type="Proteomes" id="UP000274661">
    <property type="component" value="Unassembled WGS sequence"/>
</dbReference>
<keyword evidence="3" id="KW-1185">Reference proteome</keyword>
<dbReference type="InterPro" id="IPR050445">
    <property type="entry name" value="Bact_polysacc_biosynth/exp"/>
</dbReference>
<dbReference type="GO" id="GO:0005886">
    <property type="term" value="C:plasma membrane"/>
    <property type="evidence" value="ECO:0007669"/>
    <property type="project" value="TreeGrafter"/>
</dbReference>
<dbReference type="PANTHER" id="PTHR32309:SF13">
    <property type="entry name" value="FERRIC ENTEROBACTIN TRANSPORT PROTEIN FEPE"/>
    <property type="match status" value="1"/>
</dbReference>
<dbReference type="GO" id="GO:0004713">
    <property type="term" value="F:protein tyrosine kinase activity"/>
    <property type="evidence" value="ECO:0007669"/>
    <property type="project" value="TreeGrafter"/>
</dbReference>
<reference evidence="2 3" key="1">
    <citation type="submission" date="2018-12" db="EMBL/GenBank/DDBJ databases">
        <title>Sphingomonas sp. HMF7854 Genome sequencing and assembly.</title>
        <authorList>
            <person name="Cha I."/>
            <person name="Kang H."/>
            <person name="Kim H."/>
            <person name="Kang J."/>
            <person name="Joh K."/>
        </authorList>
    </citation>
    <scope>NUCLEOTIDE SEQUENCE [LARGE SCALE GENOMIC DNA]</scope>
    <source>
        <strain evidence="2 3">HMF7854</strain>
    </source>
</reference>
<dbReference type="AlphaFoldDB" id="A0A3R9WRY9"/>
<proteinExistence type="predicted"/>
<evidence type="ECO:0000256" key="1">
    <source>
        <dbReference type="SAM" id="Phobius"/>
    </source>
</evidence>
<evidence type="ECO:0000313" key="2">
    <source>
        <dbReference type="EMBL" id="RST30385.1"/>
    </source>
</evidence>
<comment type="caution">
    <text evidence="2">The sequence shown here is derived from an EMBL/GenBank/DDBJ whole genome shotgun (WGS) entry which is preliminary data.</text>
</comment>
<keyword evidence="1" id="KW-1133">Transmembrane helix</keyword>
<dbReference type="EMBL" id="RWJF01000001">
    <property type="protein sequence ID" value="RST30385.1"/>
    <property type="molecule type" value="Genomic_DNA"/>
</dbReference>
<evidence type="ECO:0008006" key="4">
    <source>
        <dbReference type="Google" id="ProtNLM"/>
    </source>
</evidence>
<sequence length="368" mass="40825">MPAVSAFKRRLDPLFLVTVVVPTLCAIIYFGFIASDVYVSESEFVVRSPDKPASTGLGVLLKTAGFSNAGDEIYAAHAFVRSRDALHALNKNGAFAKAYGSNDISMFDRFNGFGWRNSFEDLFDYYQKKVGIEHDTSSSITTLTVRAFTPAEALRVNTQLLELSEALVNRLNDRGRKDLVQFASDEVASAEQADRSAALALATFRNQQGIIDPERQATVQLQMISKLQDELIGARLQLLQLRAMAPTNPQIPILQVRINGLAREIDAQLGQVAGNRRSLSATAARYQRLQLEREFADKRLAAAMTSLQDARSEARRKQAYVERIAQPSRPDRAEEPRRLRGIFATFVLGLVAWGILTMLLAGVREHHA</sequence>
<accession>A0A3R9WRY9</accession>
<evidence type="ECO:0000313" key="3">
    <source>
        <dbReference type="Proteomes" id="UP000274661"/>
    </source>
</evidence>
<protein>
    <recommendedName>
        <fullName evidence="4">WcbD</fullName>
    </recommendedName>
</protein>
<feature type="transmembrane region" description="Helical" evidence="1">
    <location>
        <begin position="14"/>
        <end position="39"/>
    </location>
</feature>
<feature type="transmembrane region" description="Helical" evidence="1">
    <location>
        <begin position="342"/>
        <end position="363"/>
    </location>
</feature>
<dbReference type="PANTHER" id="PTHR32309">
    <property type="entry name" value="TYROSINE-PROTEIN KINASE"/>
    <property type="match status" value="1"/>
</dbReference>
<keyword evidence="1" id="KW-0472">Membrane</keyword>
<gene>
    <name evidence="2" type="ORF">HMF7854_05775</name>
</gene>
<name>A0A3R9WRY9_9SPHN</name>
<organism evidence="2 3">
    <name type="scientific">Sphingomonas ginkgonis</name>
    <dbReference type="NCBI Taxonomy" id="2315330"/>
    <lineage>
        <taxon>Bacteria</taxon>
        <taxon>Pseudomonadati</taxon>
        <taxon>Pseudomonadota</taxon>
        <taxon>Alphaproteobacteria</taxon>
        <taxon>Sphingomonadales</taxon>
        <taxon>Sphingomonadaceae</taxon>
        <taxon>Sphingomonas</taxon>
    </lineage>
</organism>
<keyword evidence="1" id="KW-0812">Transmembrane</keyword>
<dbReference type="OrthoDB" id="1523414at2"/>